<dbReference type="PIRSF" id="PIRSF017082">
    <property type="entry name" value="YflP"/>
    <property type="match status" value="1"/>
</dbReference>
<comment type="similarity">
    <text evidence="1">Belongs to the UPF0065 (bug) family.</text>
</comment>
<accession>A0A1W1YBK3</accession>
<keyword evidence="2" id="KW-0732">Signal</keyword>
<dbReference type="STRING" id="1938817.SAMN06296008_102169"/>
<dbReference type="CDD" id="cd07012">
    <property type="entry name" value="PBP2_Bug_TTT"/>
    <property type="match status" value="1"/>
</dbReference>
<dbReference type="Proteomes" id="UP000192708">
    <property type="component" value="Unassembled WGS sequence"/>
</dbReference>
<gene>
    <name evidence="3" type="ORF">SAMN06296008_102169</name>
</gene>
<evidence type="ECO:0000313" key="4">
    <source>
        <dbReference type="Proteomes" id="UP000192708"/>
    </source>
</evidence>
<evidence type="ECO:0000256" key="1">
    <source>
        <dbReference type="ARBA" id="ARBA00006987"/>
    </source>
</evidence>
<dbReference type="Pfam" id="PF03401">
    <property type="entry name" value="TctC"/>
    <property type="match status" value="1"/>
</dbReference>
<keyword evidence="4" id="KW-1185">Reference proteome</keyword>
<dbReference type="PANTHER" id="PTHR42928:SF5">
    <property type="entry name" value="BLR1237 PROTEIN"/>
    <property type="match status" value="1"/>
</dbReference>
<dbReference type="AlphaFoldDB" id="A0A1W1YBK3"/>
<dbReference type="InterPro" id="IPR042100">
    <property type="entry name" value="Bug_dom1"/>
</dbReference>
<dbReference type="Gene3D" id="3.40.190.10">
    <property type="entry name" value="Periplasmic binding protein-like II"/>
    <property type="match status" value="1"/>
</dbReference>
<dbReference type="PANTHER" id="PTHR42928">
    <property type="entry name" value="TRICARBOXYLATE-BINDING PROTEIN"/>
    <property type="match status" value="1"/>
</dbReference>
<dbReference type="SUPFAM" id="SSF53850">
    <property type="entry name" value="Periplasmic binding protein-like II"/>
    <property type="match status" value="1"/>
</dbReference>
<feature type="signal peptide" evidence="2">
    <location>
        <begin position="1"/>
        <end position="23"/>
    </location>
</feature>
<proteinExistence type="inferred from homology"/>
<evidence type="ECO:0000256" key="2">
    <source>
        <dbReference type="SAM" id="SignalP"/>
    </source>
</evidence>
<protein>
    <submittedName>
        <fullName evidence="3">Tripartite-type tricarboxylate transporter, receptor component TctC</fullName>
    </submittedName>
</protein>
<keyword evidence="3" id="KW-0675">Receptor</keyword>
<organism evidence="3 4">
    <name type="scientific">Polynucleobacter kasalickyi</name>
    <dbReference type="NCBI Taxonomy" id="1938817"/>
    <lineage>
        <taxon>Bacteria</taxon>
        <taxon>Pseudomonadati</taxon>
        <taxon>Pseudomonadota</taxon>
        <taxon>Betaproteobacteria</taxon>
        <taxon>Burkholderiales</taxon>
        <taxon>Burkholderiaceae</taxon>
        <taxon>Polynucleobacter</taxon>
    </lineage>
</organism>
<sequence length="323" mass="34935">MTSRSYLHKLLLLGLFFTHSIFAQNLNTWPNKPVKIIVPYGAAGSSDTLARIIADQLSKVFKQTFIVENKPGAGGTIASEMVAKSAPDGYTLVISGIGSHVIAPFQYANKYDPVKDFTHIAFLGGPPLALVVNPNLPITDLKSFVNYAKSQANGMVYGSPGIGTHGNIIGEYFAEINNISLVHVGYKGGGTVVNDIAGGQLPAGFMTLTSAKSLVMGNKLRLISVSSAKRITNFPKTPTFEELGYPKLTSTTWFSVSGPAGMPSNIVEKLNMAINQSMQTPQAREKLEFEDMEFTPMTPPEFNKFFQNEISTWGPIAVKVLPK</sequence>
<evidence type="ECO:0000313" key="3">
    <source>
        <dbReference type="EMBL" id="SMC33108.1"/>
    </source>
</evidence>
<dbReference type="InterPro" id="IPR005064">
    <property type="entry name" value="BUG"/>
</dbReference>
<dbReference type="Gene3D" id="3.40.190.150">
    <property type="entry name" value="Bordetella uptake gene, domain 1"/>
    <property type="match status" value="1"/>
</dbReference>
<reference evidence="3 4" key="1">
    <citation type="submission" date="2017-04" db="EMBL/GenBank/DDBJ databases">
        <authorList>
            <person name="Afonso C.L."/>
            <person name="Miller P.J."/>
            <person name="Scott M.A."/>
            <person name="Spackman E."/>
            <person name="Goraichik I."/>
            <person name="Dimitrov K.M."/>
            <person name="Suarez D.L."/>
            <person name="Swayne D.E."/>
        </authorList>
    </citation>
    <scope>NUCLEOTIDE SEQUENCE [LARGE SCALE GENOMIC DNA]</scope>
    <source>
        <strain evidence="3 4">VK13</strain>
    </source>
</reference>
<name>A0A1W1YBK3_9BURK</name>
<feature type="chain" id="PRO_5012890438" evidence="2">
    <location>
        <begin position="24"/>
        <end position="323"/>
    </location>
</feature>
<dbReference type="EMBL" id="FWXJ01000002">
    <property type="protein sequence ID" value="SMC33108.1"/>
    <property type="molecule type" value="Genomic_DNA"/>
</dbReference>